<comment type="caution">
    <text evidence="1">The sequence shown here is derived from an EMBL/GenBank/DDBJ whole genome shotgun (WGS) entry which is preliminary data.</text>
</comment>
<reference evidence="1 2" key="1">
    <citation type="submission" date="2018-10" db="EMBL/GenBank/DDBJ databases">
        <title>A high-quality apple genome assembly.</title>
        <authorList>
            <person name="Hu J."/>
        </authorList>
    </citation>
    <scope>NUCLEOTIDE SEQUENCE [LARGE SCALE GENOMIC DNA]</scope>
    <source>
        <strain evidence="2">cv. HFTH1</strain>
        <tissue evidence="1">Young leaf</tissue>
    </source>
</reference>
<dbReference type="AlphaFoldDB" id="A0A498K5S9"/>
<protein>
    <submittedName>
        <fullName evidence="1">Uncharacterized protein</fullName>
    </submittedName>
</protein>
<evidence type="ECO:0000313" key="1">
    <source>
        <dbReference type="EMBL" id="RXI03609.1"/>
    </source>
</evidence>
<organism evidence="1 2">
    <name type="scientific">Malus domestica</name>
    <name type="common">Apple</name>
    <name type="synonym">Pyrus malus</name>
    <dbReference type="NCBI Taxonomy" id="3750"/>
    <lineage>
        <taxon>Eukaryota</taxon>
        <taxon>Viridiplantae</taxon>
        <taxon>Streptophyta</taxon>
        <taxon>Embryophyta</taxon>
        <taxon>Tracheophyta</taxon>
        <taxon>Spermatophyta</taxon>
        <taxon>Magnoliopsida</taxon>
        <taxon>eudicotyledons</taxon>
        <taxon>Gunneridae</taxon>
        <taxon>Pentapetalae</taxon>
        <taxon>rosids</taxon>
        <taxon>fabids</taxon>
        <taxon>Rosales</taxon>
        <taxon>Rosaceae</taxon>
        <taxon>Amygdaloideae</taxon>
        <taxon>Maleae</taxon>
        <taxon>Malus</taxon>
    </lineage>
</organism>
<dbReference type="EMBL" id="RDQH01000329">
    <property type="protein sequence ID" value="RXI03609.1"/>
    <property type="molecule type" value="Genomic_DNA"/>
</dbReference>
<dbReference type="Proteomes" id="UP000290289">
    <property type="component" value="Chromosome 3"/>
</dbReference>
<accession>A0A498K5S9</accession>
<evidence type="ECO:0000313" key="2">
    <source>
        <dbReference type="Proteomes" id="UP000290289"/>
    </source>
</evidence>
<sequence length="70" mass="8419">MRMRCHYTRVFKMQSYKWLTDLYDYLDGFIYVIEGSQGPYAFLELRHVFLETCTIIFKSQYTPNGFASVK</sequence>
<gene>
    <name evidence="1" type="ORF">DVH24_004261</name>
</gene>
<keyword evidence="2" id="KW-1185">Reference proteome</keyword>
<name>A0A498K5S9_MALDO</name>
<proteinExistence type="predicted"/>